<dbReference type="AlphaFoldDB" id="A0A438NE90"/>
<gene>
    <name evidence="8" type="ORF">B0A52_01867</name>
</gene>
<evidence type="ECO:0000256" key="6">
    <source>
        <dbReference type="ARBA" id="ARBA00023242"/>
    </source>
</evidence>
<dbReference type="PANTHER" id="PTHR13278:SF0">
    <property type="entry name" value="ZINC FINGER PROTEIN 830"/>
    <property type="match status" value="1"/>
</dbReference>
<keyword evidence="3" id="KW-0863">Zinc-finger</keyword>
<keyword evidence="5" id="KW-0175">Coiled coil</keyword>
<dbReference type="OrthoDB" id="77607at2759"/>
<comment type="caution">
    <text evidence="8">The sequence shown here is derived from an EMBL/GenBank/DDBJ whole genome shotgun (WGS) entry which is preliminary data.</text>
</comment>
<dbReference type="GO" id="GO:0033260">
    <property type="term" value="P:nuclear DNA replication"/>
    <property type="evidence" value="ECO:0007669"/>
    <property type="project" value="TreeGrafter"/>
</dbReference>
<evidence type="ECO:0000313" key="8">
    <source>
        <dbReference type="EMBL" id="RVX74036.1"/>
    </source>
</evidence>
<feature type="compositionally biased region" description="Low complexity" evidence="7">
    <location>
        <begin position="138"/>
        <end position="162"/>
    </location>
</feature>
<sequence>MTDVRALLAAERQSRRISHPHLQYTKSGILLCTICNLNVKSEKLWDGHLRSANHRKNALASQEASSNPLKRKIEDVDSEYPRDDGGHSPGAATDARKKAKARGGDGVGSNGDIQHEERDGSEPPPTSNELNEVPVEQPLLAAAGPPLIPKSPGESSEPHSSPITNRPKPTTAAAAATSVDEDEWAAFEREVAPLTSEQAAPQVSYEAATISAAPVSAAQLAEQADQEKRGQLELQYQDDKEEEERRLEEEFLVMEEMEERVRKLKDKREALRNAIQNHNSDGVDTGQTVSSNAEDPVDGGEKVTAGFNDHHDDDEDDDDDEEDDWYQ</sequence>
<feature type="compositionally biased region" description="Basic and acidic residues" evidence="7">
    <location>
        <begin position="71"/>
        <end position="86"/>
    </location>
</feature>
<evidence type="ECO:0000313" key="9">
    <source>
        <dbReference type="Proteomes" id="UP000288859"/>
    </source>
</evidence>
<dbReference type="GO" id="GO:0044773">
    <property type="term" value="P:mitotic DNA damage checkpoint signaling"/>
    <property type="evidence" value="ECO:0007669"/>
    <property type="project" value="TreeGrafter"/>
</dbReference>
<dbReference type="GO" id="GO:0033314">
    <property type="term" value="P:mitotic DNA replication checkpoint signaling"/>
    <property type="evidence" value="ECO:0007669"/>
    <property type="project" value="TreeGrafter"/>
</dbReference>
<protein>
    <submittedName>
        <fullName evidence="8">Uncharacterized protein</fullName>
    </submittedName>
</protein>
<organism evidence="8 9">
    <name type="scientific">Exophiala mesophila</name>
    <name type="common">Black yeast-like fungus</name>
    <dbReference type="NCBI Taxonomy" id="212818"/>
    <lineage>
        <taxon>Eukaryota</taxon>
        <taxon>Fungi</taxon>
        <taxon>Dikarya</taxon>
        <taxon>Ascomycota</taxon>
        <taxon>Pezizomycotina</taxon>
        <taxon>Eurotiomycetes</taxon>
        <taxon>Chaetothyriomycetidae</taxon>
        <taxon>Chaetothyriales</taxon>
        <taxon>Herpotrichiellaceae</taxon>
        <taxon>Exophiala</taxon>
    </lineage>
</organism>
<evidence type="ECO:0000256" key="5">
    <source>
        <dbReference type="ARBA" id="ARBA00023054"/>
    </source>
</evidence>
<dbReference type="InterPro" id="IPR040050">
    <property type="entry name" value="ZNF830-like"/>
</dbReference>
<feature type="region of interest" description="Disordered" evidence="7">
    <location>
        <begin position="56"/>
        <end position="179"/>
    </location>
</feature>
<keyword evidence="6" id="KW-0539">Nucleus</keyword>
<keyword evidence="4" id="KW-0862">Zinc</keyword>
<dbReference type="GO" id="GO:0005681">
    <property type="term" value="C:spliceosomal complex"/>
    <property type="evidence" value="ECO:0007669"/>
    <property type="project" value="InterPro"/>
</dbReference>
<feature type="compositionally biased region" description="Polar residues" evidence="7">
    <location>
        <begin position="274"/>
        <end position="293"/>
    </location>
</feature>
<dbReference type="PANTHER" id="PTHR13278">
    <property type="entry name" value="ZINC FINGER PROTEIN 830"/>
    <property type="match status" value="1"/>
</dbReference>
<evidence type="ECO:0000256" key="7">
    <source>
        <dbReference type="SAM" id="MobiDB-lite"/>
    </source>
</evidence>
<dbReference type="GO" id="GO:0003676">
    <property type="term" value="F:nucleic acid binding"/>
    <property type="evidence" value="ECO:0007669"/>
    <property type="project" value="InterPro"/>
</dbReference>
<feature type="compositionally biased region" description="Polar residues" evidence="7">
    <location>
        <begin position="59"/>
        <end position="68"/>
    </location>
</feature>
<accession>A0A438NE90</accession>
<dbReference type="GO" id="GO:0008270">
    <property type="term" value="F:zinc ion binding"/>
    <property type="evidence" value="ECO:0007669"/>
    <property type="project" value="UniProtKB-KW"/>
</dbReference>
<feature type="region of interest" description="Disordered" evidence="7">
    <location>
        <begin position="217"/>
        <end position="244"/>
    </location>
</feature>
<comment type="subcellular location">
    <subcellularLocation>
        <location evidence="1">Nucleus</location>
    </subcellularLocation>
</comment>
<feature type="compositionally biased region" description="Acidic residues" evidence="7">
    <location>
        <begin position="312"/>
        <end position="327"/>
    </location>
</feature>
<evidence type="ECO:0000256" key="2">
    <source>
        <dbReference type="ARBA" id="ARBA00022723"/>
    </source>
</evidence>
<dbReference type="InterPro" id="IPR036236">
    <property type="entry name" value="Znf_C2H2_sf"/>
</dbReference>
<dbReference type="EMBL" id="NAJM01000005">
    <property type="protein sequence ID" value="RVX74036.1"/>
    <property type="molecule type" value="Genomic_DNA"/>
</dbReference>
<dbReference type="Proteomes" id="UP000288859">
    <property type="component" value="Unassembled WGS sequence"/>
</dbReference>
<reference evidence="8 9" key="1">
    <citation type="submission" date="2017-03" db="EMBL/GenBank/DDBJ databases">
        <title>Genomes of endolithic fungi from Antarctica.</title>
        <authorList>
            <person name="Coleine C."/>
            <person name="Masonjones S."/>
            <person name="Stajich J.E."/>
        </authorList>
    </citation>
    <scope>NUCLEOTIDE SEQUENCE [LARGE SCALE GENOMIC DNA]</scope>
    <source>
        <strain evidence="8 9">CCFEE 6314</strain>
    </source>
</reference>
<evidence type="ECO:0000256" key="1">
    <source>
        <dbReference type="ARBA" id="ARBA00004123"/>
    </source>
</evidence>
<dbReference type="SUPFAM" id="SSF57667">
    <property type="entry name" value="beta-beta-alpha zinc fingers"/>
    <property type="match status" value="1"/>
</dbReference>
<proteinExistence type="predicted"/>
<evidence type="ECO:0000256" key="4">
    <source>
        <dbReference type="ARBA" id="ARBA00022833"/>
    </source>
</evidence>
<dbReference type="VEuPathDB" id="FungiDB:PV10_07723"/>
<feature type="region of interest" description="Disordered" evidence="7">
    <location>
        <begin position="272"/>
        <end position="327"/>
    </location>
</feature>
<evidence type="ECO:0000256" key="3">
    <source>
        <dbReference type="ARBA" id="ARBA00022771"/>
    </source>
</evidence>
<keyword evidence="2" id="KW-0479">Metal-binding</keyword>
<name>A0A438NE90_EXOME</name>